<comment type="similarity">
    <text evidence="2">Belongs to the YjiK family.</text>
</comment>
<proteinExistence type="inferred from homology"/>
<comment type="caution">
    <text evidence="6">The sequence shown here is derived from an EMBL/GenBank/DDBJ whole genome shotgun (WGS) entry which is preliminary data.</text>
</comment>
<dbReference type="Pfam" id="PF06977">
    <property type="entry name" value="SdiA-regulated"/>
    <property type="match status" value="1"/>
</dbReference>
<evidence type="ECO:0000256" key="4">
    <source>
        <dbReference type="ARBA" id="ARBA00023136"/>
    </source>
</evidence>
<evidence type="ECO:0000256" key="2">
    <source>
        <dbReference type="ARBA" id="ARBA00009852"/>
    </source>
</evidence>
<feature type="compositionally biased region" description="Low complexity" evidence="5">
    <location>
        <begin position="11"/>
        <end position="29"/>
    </location>
</feature>
<dbReference type="SUPFAM" id="SSF50956">
    <property type="entry name" value="Thermostable phytase (3-phytase)"/>
    <property type="match status" value="1"/>
</dbReference>
<feature type="region of interest" description="Disordered" evidence="5">
    <location>
        <begin position="1"/>
        <end position="36"/>
    </location>
</feature>
<dbReference type="EMBL" id="BAAAZC010000029">
    <property type="protein sequence ID" value="GAA3986292.1"/>
    <property type="molecule type" value="Genomic_DNA"/>
</dbReference>
<keyword evidence="4" id="KW-0472">Membrane</keyword>
<evidence type="ECO:0000313" key="7">
    <source>
        <dbReference type="Proteomes" id="UP001500742"/>
    </source>
</evidence>
<reference evidence="7" key="1">
    <citation type="journal article" date="2019" name="Int. J. Syst. Evol. Microbiol.">
        <title>The Global Catalogue of Microorganisms (GCM) 10K type strain sequencing project: providing services to taxonomists for standard genome sequencing and annotation.</title>
        <authorList>
            <consortium name="The Broad Institute Genomics Platform"/>
            <consortium name="The Broad Institute Genome Sequencing Center for Infectious Disease"/>
            <person name="Wu L."/>
            <person name="Ma J."/>
        </authorList>
    </citation>
    <scope>NUCLEOTIDE SEQUENCE [LARGE SCALE GENOMIC DNA]</scope>
    <source>
        <strain evidence="7">JCM 16601</strain>
    </source>
</reference>
<keyword evidence="3" id="KW-1003">Cell membrane</keyword>
<evidence type="ECO:0000256" key="3">
    <source>
        <dbReference type="ARBA" id="ARBA00022475"/>
    </source>
</evidence>
<name>A0ABP7QQ74_9SPHI</name>
<gene>
    <name evidence="6" type="ORF">GCM10022210_43350</name>
</gene>
<dbReference type="InterPro" id="IPR009722">
    <property type="entry name" value="YjiK/CarP"/>
</dbReference>
<feature type="compositionally biased region" description="Polar residues" evidence="5">
    <location>
        <begin position="1"/>
        <end position="10"/>
    </location>
</feature>
<evidence type="ECO:0000256" key="5">
    <source>
        <dbReference type="SAM" id="MobiDB-lite"/>
    </source>
</evidence>
<protein>
    <recommendedName>
        <fullName evidence="8">SdiA-regulated family protein</fullName>
    </recommendedName>
</protein>
<dbReference type="Gene3D" id="2.120.10.30">
    <property type="entry name" value="TolB, C-terminal domain"/>
    <property type="match status" value="1"/>
</dbReference>
<accession>A0ABP7QQ74</accession>
<evidence type="ECO:0008006" key="8">
    <source>
        <dbReference type="Google" id="ProtNLM"/>
    </source>
</evidence>
<comment type="subcellular location">
    <subcellularLocation>
        <location evidence="1">Cell membrane</location>
    </subcellularLocation>
</comment>
<sequence>MINLACTQKQGESGSTEAVEAAGETATSGNPKGYDLSKPEKFNMPESLLEISGITFFNGSSDMLYAEEDESGRVYYLKLGDKQANYVRFGKKGDYEDLGICNGQVVVLRSDGALFTFPFSQVKNAEVNAQKQDGILPEGEYEGMYADEKSKSLYVLCKHCADDKTTKASSGYILSIQTNGTIKQTGTFSVDVKAIEKLAGQKKISFHPSALTKNQATNEWYILSSVNKILVVADASWKIKAVYPLNSAFNQPEGIAFDAQQNLYISNEGGKLNMGNVLKFSYTP</sequence>
<dbReference type="InterPro" id="IPR011042">
    <property type="entry name" value="6-blade_b-propeller_TolB-like"/>
</dbReference>
<dbReference type="Proteomes" id="UP001500742">
    <property type="component" value="Unassembled WGS sequence"/>
</dbReference>
<evidence type="ECO:0000313" key="6">
    <source>
        <dbReference type="EMBL" id="GAA3986292.1"/>
    </source>
</evidence>
<evidence type="ECO:0000256" key="1">
    <source>
        <dbReference type="ARBA" id="ARBA00004236"/>
    </source>
</evidence>
<organism evidence="6 7">
    <name type="scientific">Mucilaginibacter dorajii</name>
    <dbReference type="NCBI Taxonomy" id="692994"/>
    <lineage>
        <taxon>Bacteria</taxon>
        <taxon>Pseudomonadati</taxon>
        <taxon>Bacteroidota</taxon>
        <taxon>Sphingobacteriia</taxon>
        <taxon>Sphingobacteriales</taxon>
        <taxon>Sphingobacteriaceae</taxon>
        <taxon>Mucilaginibacter</taxon>
    </lineage>
</organism>
<keyword evidence="7" id="KW-1185">Reference proteome</keyword>